<name>G9E654_MPSP1</name>
<dbReference type="InterPro" id="IPR050164">
    <property type="entry name" value="Peptidase_C19"/>
</dbReference>
<sequence length="260" mass="30215">MKGFTNLGNTCYFNTAVQCLLHTPVLTNYYLKKPYEGECRFTQVYSKFVTVYWTSGRPELSLLTLLARFREEFPRFKSREQHDVQEAILCIIDILERSCPFIKPWFYGKKVQETIWPGGKSTSEEPFSVHLVTSNGNELGDMLKRSMDWNVLENFEDTEGKVHNVATTRSRFSELPQVLMISFDTKSNIKIIETIVIDSFEYNLVATALHEGDQNDGHYVSFVKCRNKWHFINDHDIKICPLPEEAGFYFMVYNLKTPSS</sequence>
<evidence type="ECO:0000313" key="2">
    <source>
        <dbReference type="EMBL" id="AET84881.1"/>
    </source>
</evidence>
<dbReference type="PROSITE" id="PS00973">
    <property type="entry name" value="USP_2"/>
    <property type="match status" value="1"/>
</dbReference>
<dbReference type="PROSITE" id="PS50235">
    <property type="entry name" value="USP_3"/>
    <property type="match status" value="1"/>
</dbReference>
<accession>G9E654</accession>
<dbReference type="PANTHER" id="PTHR24006">
    <property type="entry name" value="UBIQUITIN CARBOXYL-TERMINAL HYDROLASE"/>
    <property type="match status" value="1"/>
</dbReference>
<dbReference type="CDD" id="cd02257">
    <property type="entry name" value="Peptidase_C19"/>
    <property type="match status" value="1"/>
</dbReference>
<dbReference type="InterPro" id="IPR018200">
    <property type="entry name" value="USP_CS"/>
</dbReference>
<keyword evidence="3" id="KW-1185">Reference proteome</keyword>
<dbReference type="InterPro" id="IPR038765">
    <property type="entry name" value="Papain-like_cys_pep_sf"/>
</dbReference>
<feature type="domain" description="USP" evidence="1">
    <location>
        <begin position="2"/>
        <end position="256"/>
    </location>
</feature>
<dbReference type="Proteomes" id="UP000232710">
    <property type="component" value="Segment"/>
</dbReference>
<protein>
    <recommendedName>
        <fullName evidence="1">USP domain-containing protein</fullName>
    </recommendedName>
</protein>
<dbReference type="Pfam" id="PF00443">
    <property type="entry name" value="UCH"/>
    <property type="match status" value="1"/>
</dbReference>
<dbReference type="GO" id="GO:0016579">
    <property type="term" value="P:protein deubiquitination"/>
    <property type="evidence" value="ECO:0007669"/>
    <property type="project" value="InterPro"/>
</dbReference>
<evidence type="ECO:0000259" key="1">
    <source>
        <dbReference type="PROSITE" id="PS50235"/>
    </source>
</evidence>
<proteinExistence type="predicted"/>
<dbReference type="Gene3D" id="3.90.70.10">
    <property type="entry name" value="Cysteine proteinases"/>
    <property type="match status" value="1"/>
</dbReference>
<organism evidence="2 3">
    <name type="scientific">Micromonas pusilla virus SP1</name>
    <name type="common">MpV-SP1</name>
    <dbReference type="NCBI Taxonomy" id="373996"/>
    <lineage>
        <taxon>Viruses</taxon>
        <taxon>Varidnaviria</taxon>
        <taxon>Bamfordvirae</taxon>
        <taxon>Nucleocytoviricota</taxon>
        <taxon>Megaviricetes</taxon>
        <taxon>Algavirales</taxon>
        <taxon>Phycodnaviridae</taxon>
        <taxon>Prasinovirus</taxon>
        <taxon>Prasinovirus micromonas</taxon>
    </lineage>
</organism>
<organismHost>
    <name type="scientific">Micromonas pusilla</name>
    <name type="common">Picoplanktonic green alga</name>
    <name type="synonym">Chromulina pusilla</name>
    <dbReference type="NCBI Taxonomy" id="38833"/>
</organismHost>
<reference evidence="2 3" key="1">
    <citation type="submission" date="2010-12" db="EMBL/GenBank/DDBJ databases">
        <title>The Genome Sequence of Micromonas pusilla virus SP1.</title>
        <authorList>
            <consortium name="The Broad Institute Genome Sequencing Platform"/>
            <person name="Henn M.R."/>
            <person name="Suttle C."/>
            <person name="Winget D."/>
            <person name="Chan A."/>
            <person name="Levin J."/>
            <person name="Malboeuf C."/>
            <person name="Casali M."/>
            <person name="Russ C."/>
            <person name="Lennon N."/>
            <person name="Chapman S.B."/>
            <person name="Erlich R."/>
            <person name="Young S.K."/>
            <person name="Yandava C."/>
            <person name="Zeng Q."/>
            <person name="Alvarado L."/>
            <person name="Anderson S."/>
            <person name="Berlin A."/>
            <person name="Chen Z."/>
            <person name="Freedman E."/>
            <person name="Gellesch M."/>
            <person name="Goldberg J."/>
            <person name="Green L."/>
            <person name="Griggs A."/>
            <person name="Gujja S."/>
            <person name="Heilman E.R."/>
            <person name="Heiman D."/>
            <person name="Hollinger A."/>
            <person name="Howarth C."/>
            <person name="Larson L."/>
            <person name="Mehta T."/>
            <person name="Pearson M."/>
            <person name="Roberts A."/>
            <person name="Ryan E."/>
            <person name="Saif S."/>
            <person name="Shea T."/>
            <person name="Shenoy N."/>
            <person name="Sisk P."/>
            <person name="Stolte C."/>
            <person name="Sykes S."/>
            <person name="White J."/>
            <person name="Haas B."/>
            <person name="Nusbaum C."/>
            <person name="Birren B."/>
        </authorList>
    </citation>
    <scope>NUCLEOTIDE SEQUENCE [LARGE SCALE GENOMIC DNA]</scope>
    <source>
        <strain evidence="2 3">SP1</strain>
    </source>
</reference>
<dbReference type="InterPro" id="IPR001394">
    <property type="entry name" value="Peptidase_C19_UCH"/>
</dbReference>
<dbReference type="SUPFAM" id="SSF54001">
    <property type="entry name" value="Cysteine proteinases"/>
    <property type="match status" value="1"/>
</dbReference>
<gene>
    <name evidence="2" type="ORF">MPXG_00083</name>
</gene>
<dbReference type="InterPro" id="IPR028889">
    <property type="entry name" value="USP"/>
</dbReference>
<dbReference type="GO" id="GO:0004843">
    <property type="term" value="F:cysteine-type deubiquitinase activity"/>
    <property type="evidence" value="ECO:0007669"/>
    <property type="project" value="InterPro"/>
</dbReference>
<evidence type="ECO:0000313" key="3">
    <source>
        <dbReference type="Proteomes" id="UP000232710"/>
    </source>
</evidence>
<dbReference type="EMBL" id="JF974320">
    <property type="protein sequence ID" value="AET84881.1"/>
    <property type="molecule type" value="Genomic_DNA"/>
</dbReference>